<keyword evidence="5 6" id="KW-0505">Motor protein</keyword>
<dbReference type="Gene3D" id="3.40.850.10">
    <property type="entry name" value="Kinesin motor domain"/>
    <property type="match status" value="2"/>
</dbReference>
<dbReference type="PRINTS" id="PR00380">
    <property type="entry name" value="KINESINHEAVY"/>
</dbReference>
<keyword evidence="3 6" id="KW-0067">ATP-binding</keyword>
<evidence type="ECO:0000256" key="4">
    <source>
        <dbReference type="ARBA" id="ARBA00023054"/>
    </source>
</evidence>
<keyword evidence="1 7" id="KW-0493">Microtubule</keyword>
<feature type="region of interest" description="Disordered" evidence="9">
    <location>
        <begin position="9"/>
        <end position="32"/>
    </location>
</feature>
<feature type="coiled-coil region" evidence="8">
    <location>
        <begin position="311"/>
        <end position="388"/>
    </location>
</feature>
<evidence type="ECO:0000256" key="6">
    <source>
        <dbReference type="PROSITE-ProRule" id="PRU00283"/>
    </source>
</evidence>
<dbReference type="Pfam" id="PF00225">
    <property type="entry name" value="Kinesin"/>
    <property type="match status" value="2"/>
</dbReference>
<evidence type="ECO:0000256" key="1">
    <source>
        <dbReference type="ARBA" id="ARBA00022701"/>
    </source>
</evidence>
<comment type="similarity">
    <text evidence="6 7">Belongs to the TRAFAC class myosin-kinesin ATPase superfamily. Kinesin family.</text>
</comment>
<evidence type="ECO:0000256" key="5">
    <source>
        <dbReference type="ARBA" id="ARBA00023175"/>
    </source>
</evidence>
<comment type="caution">
    <text evidence="11">The sequence shown here is derived from an EMBL/GenBank/DDBJ whole genome shotgun (WGS) entry which is preliminary data.</text>
</comment>
<dbReference type="PANTHER" id="PTHR47968">
    <property type="entry name" value="CENTROMERE PROTEIN E"/>
    <property type="match status" value="1"/>
</dbReference>
<keyword evidence="4 8" id="KW-0175">Coiled coil</keyword>
<evidence type="ECO:0000313" key="11">
    <source>
        <dbReference type="EMBL" id="RLM58973.1"/>
    </source>
</evidence>
<reference evidence="12" key="1">
    <citation type="journal article" date="2019" name="Nat. Commun.">
        <title>The genome of broomcorn millet.</title>
        <authorList>
            <person name="Zou C."/>
            <person name="Miki D."/>
            <person name="Li D."/>
            <person name="Tang Q."/>
            <person name="Xiao L."/>
            <person name="Rajput S."/>
            <person name="Deng P."/>
            <person name="Jia W."/>
            <person name="Huang R."/>
            <person name="Zhang M."/>
            <person name="Sun Y."/>
            <person name="Hu J."/>
            <person name="Fu X."/>
            <person name="Schnable P.S."/>
            <person name="Li F."/>
            <person name="Zhang H."/>
            <person name="Feng B."/>
            <person name="Zhu X."/>
            <person name="Liu R."/>
            <person name="Schnable J.C."/>
            <person name="Zhu J.-K."/>
            <person name="Zhang H."/>
        </authorList>
    </citation>
    <scope>NUCLEOTIDE SEQUENCE [LARGE SCALE GENOMIC DNA]</scope>
</reference>
<dbReference type="InterPro" id="IPR001752">
    <property type="entry name" value="Kinesin_motor_dom"/>
</dbReference>
<dbReference type="PANTHER" id="PTHR47968:SF36">
    <property type="entry name" value="KINESIN HEAVY CHAIN ISOFORM X1"/>
    <property type="match status" value="1"/>
</dbReference>
<dbReference type="PROSITE" id="PS00411">
    <property type="entry name" value="KINESIN_MOTOR_1"/>
    <property type="match status" value="1"/>
</dbReference>
<dbReference type="AlphaFoldDB" id="A0A3L6PKW6"/>
<evidence type="ECO:0000256" key="2">
    <source>
        <dbReference type="ARBA" id="ARBA00022741"/>
    </source>
</evidence>
<feature type="binding site" evidence="6">
    <location>
        <begin position="94"/>
        <end position="101"/>
    </location>
    <ligand>
        <name>ATP</name>
        <dbReference type="ChEBI" id="CHEBI:30616"/>
    </ligand>
</feature>
<dbReference type="OrthoDB" id="3176171at2759"/>
<evidence type="ECO:0000259" key="10">
    <source>
        <dbReference type="PROSITE" id="PS50067"/>
    </source>
</evidence>
<dbReference type="GO" id="GO:0005874">
    <property type="term" value="C:microtubule"/>
    <property type="evidence" value="ECO:0007669"/>
    <property type="project" value="UniProtKB-KW"/>
</dbReference>
<dbReference type="SMART" id="SM00129">
    <property type="entry name" value="KISc"/>
    <property type="match status" value="1"/>
</dbReference>
<dbReference type="GO" id="GO:0005524">
    <property type="term" value="F:ATP binding"/>
    <property type="evidence" value="ECO:0007669"/>
    <property type="project" value="UniProtKB-UniRule"/>
</dbReference>
<dbReference type="InterPro" id="IPR027640">
    <property type="entry name" value="Kinesin-like_fam"/>
</dbReference>
<dbReference type="STRING" id="4540.A0A3L6PKW6"/>
<sequence length="666" mass="74164">MEKISVAVRFRPPNPAAADPSPGGAGGGGDREWRIDDTRVTLVHRAAGPAPGAPFVFDHVFDRTATNERVYGTVVRDLIGAVVDGFNATAFAYGQTSSGKTFTMNGSDVDPGIIPRAVRDVFDTVRQTDDREFLVRVSYMEIYNEEINDLLTLEGRRLPIKENLERGVYVAGLREEIVNSAEQVIESSAKNQIDSEDPIRVSVLNLVDLAGSERNNKTGTEGVRLNEAGHINKSLLMLGNVINKLSESGKQRGHIPYRDSKLTRILQPALGGNAKTSIICTAAPEEMHIEETRGTLKFASRAKCVSNCAQVNEILTDAALLKRQKREIEELRKKLQGSHSEGLEQVVLKLRNDMHKSELERDRLAMELEEERKLRIEQQKKIEGLDNTSISADQFTDSTQLDALKTPDSKYIPDGFVAHRSRYSNDVEFSPLPENLDNIANDDLWTCLNKGCVTDLDMLEMTPGLKREASLLQDATSIALLQEKLQPIARCNIVEASYSQSLLNRNMGAAPLEEPTDARCQRLEKDCVSDRQQLEESNVRCAALEKERDLLRDENSSLQQEISDSKREANLLIAEKQARLDDSIARCVAVERELSVSRQDADRLAAEKQELAGELGVERQKMEELKQDIRVISRAFSQREGQLTSLYTKSKAILENCKASHVATLP</sequence>
<keyword evidence="2 6" id="KW-0547">Nucleotide-binding</keyword>
<dbReference type="GO" id="GO:0008017">
    <property type="term" value="F:microtubule binding"/>
    <property type="evidence" value="ECO:0007669"/>
    <property type="project" value="InterPro"/>
</dbReference>
<evidence type="ECO:0000256" key="3">
    <source>
        <dbReference type="ARBA" id="ARBA00022840"/>
    </source>
</evidence>
<evidence type="ECO:0000256" key="9">
    <source>
        <dbReference type="SAM" id="MobiDB-lite"/>
    </source>
</evidence>
<gene>
    <name evidence="11" type="ORF">C2845_PM18G09180</name>
</gene>
<dbReference type="PROSITE" id="PS50067">
    <property type="entry name" value="KINESIN_MOTOR_2"/>
    <property type="match status" value="1"/>
</dbReference>
<dbReference type="SUPFAM" id="SSF52540">
    <property type="entry name" value="P-loop containing nucleoside triphosphate hydrolases"/>
    <property type="match status" value="1"/>
</dbReference>
<protein>
    <recommendedName>
        <fullName evidence="7">Kinesin-like protein</fullName>
    </recommendedName>
</protein>
<dbReference type="GO" id="GO:0003777">
    <property type="term" value="F:microtubule motor activity"/>
    <property type="evidence" value="ECO:0007669"/>
    <property type="project" value="InterPro"/>
</dbReference>
<dbReference type="EMBL" id="PQIB02000017">
    <property type="protein sequence ID" value="RLM58973.1"/>
    <property type="molecule type" value="Genomic_DNA"/>
</dbReference>
<proteinExistence type="inferred from homology"/>
<dbReference type="Proteomes" id="UP000275267">
    <property type="component" value="Unassembled WGS sequence"/>
</dbReference>
<dbReference type="InterPro" id="IPR036961">
    <property type="entry name" value="Kinesin_motor_dom_sf"/>
</dbReference>
<accession>A0A3L6PKW6</accession>
<dbReference type="InterPro" id="IPR027417">
    <property type="entry name" value="P-loop_NTPase"/>
</dbReference>
<evidence type="ECO:0000256" key="7">
    <source>
        <dbReference type="RuleBase" id="RU000394"/>
    </source>
</evidence>
<evidence type="ECO:0000256" key="8">
    <source>
        <dbReference type="SAM" id="Coils"/>
    </source>
</evidence>
<evidence type="ECO:0000313" key="12">
    <source>
        <dbReference type="Proteomes" id="UP000275267"/>
    </source>
</evidence>
<feature type="coiled-coil region" evidence="8">
    <location>
        <begin position="534"/>
        <end position="575"/>
    </location>
</feature>
<name>A0A3L6PKW6_PANMI</name>
<feature type="domain" description="Kinesin motor" evidence="10">
    <location>
        <begin position="3"/>
        <end position="305"/>
    </location>
</feature>
<organism evidence="11 12">
    <name type="scientific">Panicum miliaceum</name>
    <name type="common">Proso millet</name>
    <name type="synonym">Broomcorn millet</name>
    <dbReference type="NCBI Taxonomy" id="4540"/>
    <lineage>
        <taxon>Eukaryota</taxon>
        <taxon>Viridiplantae</taxon>
        <taxon>Streptophyta</taxon>
        <taxon>Embryophyta</taxon>
        <taxon>Tracheophyta</taxon>
        <taxon>Spermatophyta</taxon>
        <taxon>Magnoliopsida</taxon>
        <taxon>Liliopsida</taxon>
        <taxon>Poales</taxon>
        <taxon>Poaceae</taxon>
        <taxon>PACMAD clade</taxon>
        <taxon>Panicoideae</taxon>
        <taxon>Panicodae</taxon>
        <taxon>Paniceae</taxon>
        <taxon>Panicinae</taxon>
        <taxon>Panicum</taxon>
        <taxon>Panicum sect. Panicum</taxon>
    </lineage>
</organism>
<dbReference type="GO" id="GO:0007018">
    <property type="term" value="P:microtubule-based movement"/>
    <property type="evidence" value="ECO:0007669"/>
    <property type="project" value="InterPro"/>
</dbReference>
<keyword evidence="12" id="KW-1185">Reference proteome</keyword>
<dbReference type="InterPro" id="IPR019821">
    <property type="entry name" value="Kinesin_motor_CS"/>
</dbReference>